<dbReference type="SUPFAM" id="SSF52540">
    <property type="entry name" value="P-loop containing nucleoside triphosphate hydrolases"/>
    <property type="match status" value="1"/>
</dbReference>
<dbReference type="EMBL" id="CP037867">
    <property type="protein sequence ID" value="QBM29551.1"/>
    <property type="molecule type" value="Genomic_DNA"/>
</dbReference>
<reference evidence="5 6" key="1">
    <citation type="submission" date="2019-03" db="EMBL/GenBank/DDBJ databases">
        <authorList>
            <person name="Sebastian G."/>
            <person name="Baumann P."/>
            <person name="Ruckert C."/>
            <person name="Kalinowski J."/>
            <person name="Nebel B."/>
            <person name="Takors R."/>
            <person name="Blombach B."/>
        </authorList>
    </citation>
    <scope>NUCLEOTIDE SEQUENCE [LARGE SCALE GENOMIC DNA]</scope>
    <source>
        <strain evidence="5 6">DSM 1084</strain>
    </source>
</reference>
<dbReference type="RefSeq" id="WP_133157397.1">
    <property type="nucleotide sequence ID" value="NZ_CP037867.1"/>
</dbReference>
<accession>A0A4P6X706</accession>
<dbReference type="InterPro" id="IPR003593">
    <property type="entry name" value="AAA+_ATPase"/>
</dbReference>
<dbReference type="KEGG" id="hpse:HPF_17785"/>
<evidence type="ECO:0000259" key="3">
    <source>
        <dbReference type="SMART" id="SM00382"/>
    </source>
</evidence>
<dbReference type="Pfam" id="PF08740">
    <property type="entry name" value="BCS1_N"/>
    <property type="match status" value="1"/>
</dbReference>
<comment type="subcellular location">
    <subcellularLocation>
        <location evidence="1">Membrane</location>
        <topology evidence="1">Single-pass membrane protein</topology>
    </subcellularLocation>
</comment>
<dbReference type="AlphaFoldDB" id="A0A4P6X706"/>
<keyword evidence="5" id="KW-0378">Hydrolase</keyword>
<dbReference type="InterPro" id="IPR027417">
    <property type="entry name" value="P-loop_NTPase"/>
</dbReference>
<evidence type="ECO:0000313" key="6">
    <source>
        <dbReference type="Proteomes" id="UP000293912"/>
    </source>
</evidence>
<sequence>MDGFLQTPVAQAAMLAAAGALAFWLRDVPGLVVSWGKRFFISTLSIDSRDEFLFSALVEYMDTHPSLRQVNQFTARSVRQGTEYQSLAEDLRAGQAPRAYLSPGEGLHILWIDGRLVWIRRELQVTQSVFERISLSHFGRSGDWLSAFLQRAIDARASRESDTLSVYIPNPFHGGDWMRARLGSRRPLSSVVLKAGQAEALLADLQSFYAAHERYAELGIPWRRGYLLYGPPGTGKTSLVTALASELHLNVCTLSLASPIVTDEKIHTLLAAVPQRSLLLIEDVDAFFRQRDAAHAQVRLSFSGFLNALDGVATQEGNVLFMTTNHAERLDEALIRAGRIDERVELGACDEEQLRRLYLKFDPDEVAALAFASKHAPQGLSPAQVQGMLMRRFGETFGKPPRSAVARVAAPRGG</sequence>
<dbReference type="SMART" id="SM01024">
    <property type="entry name" value="BCS1_N"/>
    <property type="match status" value="1"/>
</dbReference>
<name>A0A4P6X706_HYDPS</name>
<dbReference type="Pfam" id="PF00004">
    <property type="entry name" value="AAA"/>
    <property type="match status" value="1"/>
</dbReference>
<dbReference type="EC" id="3.-.-.-" evidence="5"/>
<evidence type="ECO:0000259" key="4">
    <source>
        <dbReference type="SMART" id="SM01024"/>
    </source>
</evidence>
<dbReference type="Gene3D" id="3.40.50.300">
    <property type="entry name" value="P-loop containing nucleotide triphosphate hydrolases"/>
    <property type="match status" value="1"/>
</dbReference>
<proteinExistence type="inferred from homology"/>
<comment type="similarity">
    <text evidence="2">Belongs to the AAA ATPase family. BCS1 subfamily.</text>
</comment>
<evidence type="ECO:0000256" key="1">
    <source>
        <dbReference type="ARBA" id="ARBA00004167"/>
    </source>
</evidence>
<evidence type="ECO:0000313" key="5">
    <source>
        <dbReference type="EMBL" id="QBM29551.1"/>
    </source>
</evidence>
<dbReference type="InterPro" id="IPR014851">
    <property type="entry name" value="BCS1_N"/>
</dbReference>
<evidence type="ECO:0000256" key="2">
    <source>
        <dbReference type="ARBA" id="ARBA00007448"/>
    </source>
</evidence>
<dbReference type="PANTHER" id="PTHR23070">
    <property type="entry name" value="BCS1 AAA-TYPE ATPASE"/>
    <property type="match status" value="1"/>
</dbReference>
<dbReference type="GO" id="GO:0016020">
    <property type="term" value="C:membrane"/>
    <property type="evidence" value="ECO:0007669"/>
    <property type="project" value="UniProtKB-SubCell"/>
</dbReference>
<dbReference type="GO" id="GO:0016887">
    <property type="term" value="F:ATP hydrolysis activity"/>
    <property type="evidence" value="ECO:0007669"/>
    <property type="project" value="InterPro"/>
</dbReference>
<dbReference type="InterPro" id="IPR050747">
    <property type="entry name" value="Mitochondrial_chaperone_BCS1"/>
</dbReference>
<dbReference type="SMART" id="SM00382">
    <property type="entry name" value="AAA"/>
    <property type="match status" value="1"/>
</dbReference>
<gene>
    <name evidence="5" type="primary">yjoB</name>
    <name evidence="5" type="ORF">HPF_17785</name>
</gene>
<dbReference type="GO" id="GO:0005524">
    <property type="term" value="F:ATP binding"/>
    <property type="evidence" value="ECO:0007669"/>
    <property type="project" value="InterPro"/>
</dbReference>
<keyword evidence="6" id="KW-1185">Reference proteome</keyword>
<protein>
    <submittedName>
        <fullName evidence="5">Putative ATPase YjoB</fullName>
        <ecNumber evidence="5">3.-.-.-</ecNumber>
    </submittedName>
</protein>
<organism evidence="5 6">
    <name type="scientific">Hydrogenophaga pseudoflava</name>
    <name type="common">Pseudomonas carboxydoflava</name>
    <dbReference type="NCBI Taxonomy" id="47421"/>
    <lineage>
        <taxon>Bacteria</taxon>
        <taxon>Pseudomonadati</taxon>
        <taxon>Pseudomonadota</taxon>
        <taxon>Betaproteobacteria</taxon>
        <taxon>Burkholderiales</taxon>
        <taxon>Comamonadaceae</taxon>
        <taxon>Hydrogenophaga</taxon>
    </lineage>
</organism>
<dbReference type="Proteomes" id="UP000293912">
    <property type="component" value="Chromosome"/>
</dbReference>
<feature type="domain" description="BCS1 N-terminal" evidence="4">
    <location>
        <begin position="16"/>
        <end position="191"/>
    </location>
</feature>
<dbReference type="InterPro" id="IPR003959">
    <property type="entry name" value="ATPase_AAA_core"/>
</dbReference>
<feature type="domain" description="AAA+ ATPase" evidence="3">
    <location>
        <begin position="222"/>
        <end position="350"/>
    </location>
</feature>